<dbReference type="AlphaFoldDB" id="A0A7H8T9X6"/>
<accession>A0A7H8T9X6</accession>
<feature type="compositionally biased region" description="Basic and acidic residues" evidence="1">
    <location>
        <begin position="184"/>
        <end position="194"/>
    </location>
</feature>
<sequence length="194" mass="20863">MSRTAPLEAAQAAQLITALRHGDALDEAAETLGVDLPAVWAAARTDVRLMIALAGRDPDAAEERARIARAEYLKLLALGVPRGRAELIMGEGDPSGWRTDPAYAQACDAVAAAAAPYGYIRQLRLTPQRVARFLVTLRREGRDGSVKAAAAAVGVSPAAVYQRRRRDPEFARAMDRARAQAGDRTPRDAAEYSQ</sequence>
<evidence type="ECO:0000313" key="3">
    <source>
        <dbReference type="Proteomes" id="UP000509418"/>
    </source>
</evidence>
<gene>
    <name evidence="2" type="ORF">HUT05_24930</name>
</gene>
<evidence type="ECO:0000313" key="2">
    <source>
        <dbReference type="EMBL" id="QKZ20309.1"/>
    </source>
</evidence>
<name>A0A7H8T9X6_STRCX</name>
<dbReference type="RefSeq" id="WP_176576369.1">
    <property type="nucleotide sequence ID" value="NZ_CBDRGH010000036.1"/>
</dbReference>
<protein>
    <submittedName>
        <fullName evidence="2">Uncharacterized protein</fullName>
    </submittedName>
</protein>
<reference evidence="2 3" key="1">
    <citation type="submission" date="2020-06" db="EMBL/GenBank/DDBJ databases">
        <title>Genome mining for natural products.</title>
        <authorList>
            <person name="Zhang B."/>
            <person name="Shi J."/>
            <person name="Ge H."/>
        </authorList>
    </citation>
    <scope>NUCLEOTIDE SEQUENCE [LARGE SCALE GENOMIC DNA]</scope>
    <source>
        <strain evidence="2 3">NA02069</strain>
    </source>
</reference>
<organism evidence="2 3">
    <name type="scientific">Streptomyces chartreusis</name>
    <dbReference type="NCBI Taxonomy" id="1969"/>
    <lineage>
        <taxon>Bacteria</taxon>
        <taxon>Bacillati</taxon>
        <taxon>Actinomycetota</taxon>
        <taxon>Actinomycetes</taxon>
        <taxon>Kitasatosporales</taxon>
        <taxon>Streptomycetaceae</taxon>
        <taxon>Streptomyces</taxon>
    </lineage>
</organism>
<evidence type="ECO:0000256" key="1">
    <source>
        <dbReference type="SAM" id="MobiDB-lite"/>
    </source>
</evidence>
<dbReference type="EMBL" id="CP056041">
    <property type="protein sequence ID" value="QKZ20309.1"/>
    <property type="molecule type" value="Genomic_DNA"/>
</dbReference>
<proteinExistence type="predicted"/>
<dbReference type="Proteomes" id="UP000509418">
    <property type="component" value="Chromosome"/>
</dbReference>
<keyword evidence="3" id="KW-1185">Reference proteome</keyword>
<feature type="region of interest" description="Disordered" evidence="1">
    <location>
        <begin position="174"/>
        <end position="194"/>
    </location>
</feature>